<reference evidence="9" key="1">
    <citation type="submission" date="2020-12" db="EMBL/GenBank/DDBJ databases">
        <title>Metabolic potential, ecology and presence of endohyphal bacteria is reflected in genomic diversity of Mucoromycotina.</title>
        <authorList>
            <person name="Muszewska A."/>
            <person name="Okrasinska A."/>
            <person name="Steczkiewicz K."/>
            <person name="Drgas O."/>
            <person name="Orlowska M."/>
            <person name="Perlinska-Lenart U."/>
            <person name="Aleksandrzak-Piekarczyk T."/>
            <person name="Szatraj K."/>
            <person name="Zielenkiewicz U."/>
            <person name="Pilsyk S."/>
            <person name="Malc E."/>
            <person name="Mieczkowski P."/>
            <person name="Kruszewska J.S."/>
            <person name="Biernat P."/>
            <person name="Pawlowska J."/>
        </authorList>
    </citation>
    <scope>NUCLEOTIDE SEQUENCE</scope>
    <source>
        <strain evidence="9">WA0000067209</strain>
    </source>
</reference>
<accession>A0A8H7PGX3</accession>
<dbReference type="InterPro" id="IPR003663">
    <property type="entry name" value="Sugar/inositol_transpt"/>
</dbReference>
<dbReference type="Gene3D" id="1.20.1250.20">
    <property type="entry name" value="MFS general substrate transporter like domains"/>
    <property type="match status" value="1"/>
</dbReference>
<evidence type="ECO:0000256" key="5">
    <source>
        <dbReference type="ARBA" id="ARBA00022989"/>
    </source>
</evidence>
<dbReference type="PRINTS" id="PR00171">
    <property type="entry name" value="SUGRTRNSPORT"/>
</dbReference>
<dbReference type="InterPro" id="IPR005829">
    <property type="entry name" value="Sugar_transporter_CS"/>
</dbReference>
<keyword evidence="10" id="KW-1185">Reference proteome</keyword>
<feature type="transmembrane region" description="Helical" evidence="7">
    <location>
        <begin position="14"/>
        <end position="31"/>
    </location>
</feature>
<evidence type="ECO:0000313" key="9">
    <source>
        <dbReference type="EMBL" id="KAG2173789.1"/>
    </source>
</evidence>
<evidence type="ECO:0000256" key="6">
    <source>
        <dbReference type="ARBA" id="ARBA00023136"/>
    </source>
</evidence>
<feature type="transmembrane region" description="Helical" evidence="7">
    <location>
        <begin position="302"/>
        <end position="329"/>
    </location>
</feature>
<feature type="transmembrane region" description="Helical" evidence="7">
    <location>
        <begin position="427"/>
        <end position="452"/>
    </location>
</feature>
<dbReference type="PANTHER" id="PTHR23503">
    <property type="entry name" value="SOLUTE CARRIER FAMILY 2"/>
    <property type="match status" value="1"/>
</dbReference>
<keyword evidence="5 7" id="KW-1133">Transmembrane helix</keyword>
<feature type="transmembrane region" description="Helical" evidence="7">
    <location>
        <begin position="158"/>
        <end position="180"/>
    </location>
</feature>
<proteinExistence type="inferred from homology"/>
<dbReference type="OrthoDB" id="4540492at2759"/>
<organism evidence="9 10">
    <name type="scientific">Mortierella isabellina</name>
    <name type="common">Filamentous fungus</name>
    <name type="synonym">Umbelopsis isabellina</name>
    <dbReference type="NCBI Taxonomy" id="91625"/>
    <lineage>
        <taxon>Eukaryota</taxon>
        <taxon>Fungi</taxon>
        <taxon>Fungi incertae sedis</taxon>
        <taxon>Mucoromycota</taxon>
        <taxon>Mucoromycotina</taxon>
        <taxon>Umbelopsidomycetes</taxon>
        <taxon>Umbelopsidales</taxon>
        <taxon>Umbelopsidaceae</taxon>
        <taxon>Umbelopsis</taxon>
    </lineage>
</organism>
<evidence type="ECO:0000256" key="2">
    <source>
        <dbReference type="ARBA" id="ARBA00010992"/>
    </source>
</evidence>
<dbReference type="InterPro" id="IPR036259">
    <property type="entry name" value="MFS_trans_sf"/>
</dbReference>
<comment type="similarity">
    <text evidence="2">Belongs to the major facilitator superfamily. Sugar transporter (TC 2.A.1.1) family.</text>
</comment>
<feature type="transmembrane region" description="Helical" evidence="7">
    <location>
        <begin position="68"/>
        <end position="88"/>
    </location>
</feature>
<dbReference type="InterPro" id="IPR045263">
    <property type="entry name" value="GLUT"/>
</dbReference>
<comment type="subcellular location">
    <subcellularLocation>
        <location evidence="1">Membrane</location>
        <topology evidence="1">Multi-pass membrane protein</topology>
    </subcellularLocation>
</comment>
<evidence type="ECO:0000256" key="4">
    <source>
        <dbReference type="ARBA" id="ARBA00022692"/>
    </source>
</evidence>
<evidence type="ECO:0000256" key="1">
    <source>
        <dbReference type="ARBA" id="ARBA00004141"/>
    </source>
</evidence>
<evidence type="ECO:0000256" key="3">
    <source>
        <dbReference type="ARBA" id="ARBA00022448"/>
    </source>
</evidence>
<feature type="domain" description="Major facilitator superfamily (MFS) profile" evidence="8">
    <location>
        <begin position="18"/>
        <end position="486"/>
    </location>
</feature>
<dbReference type="Pfam" id="PF00083">
    <property type="entry name" value="Sugar_tr"/>
    <property type="match status" value="2"/>
</dbReference>
<dbReference type="PROSITE" id="PS00216">
    <property type="entry name" value="SUGAR_TRANSPORT_1"/>
    <property type="match status" value="1"/>
</dbReference>
<evidence type="ECO:0000259" key="8">
    <source>
        <dbReference type="PROSITE" id="PS50850"/>
    </source>
</evidence>
<comment type="caution">
    <text evidence="9">The sequence shown here is derived from an EMBL/GenBank/DDBJ whole genome shotgun (WGS) entry which is preliminary data.</text>
</comment>
<gene>
    <name evidence="9" type="ORF">INT43_005209</name>
</gene>
<dbReference type="InterPro" id="IPR005828">
    <property type="entry name" value="MFS_sugar_transport-like"/>
</dbReference>
<evidence type="ECO:0000313" key="10">
    <source>
        <dbReference type="Proteomes" id="UP000654370"/>
    </source>
</evidence>
<dbReference type="PROSITE" id="PS50850">
    <property type="entry name" value="MFS"/>
    <property type="match status" value="1"/>
</dbReference>
<dbReference type="SUPFAM" id="SSF103473">
    <property type="entry name" value="MFS general substrate transporter"/>
    <property type="match status" value="1"/>
</dbReference>
<dbReference type="AlphaFoldDB" id="A0A8H7PGX3"/>
<keyword evidence="4 7" id="KW-0812">Transmembrane</keyword>
<dbReference type="InterPro" id="IPR020846">
    <property type="entry name" value="MFS_dom"/>
</dbReference>
<feature type="transmembrane region" description="Helical" evidence="7">
    <location>
        <begin position="458"/>
        <end position="482"/>
    </location>
</feature>
<feature type="transmembrane region" description="Helical" evidence="7">
    <location>
        <begin position="186"/>
        <end position="207"/>
    </location>
</feature>
<sequence length="524" mass="56352">MTGVDSRESPVRPFVYFCVVVAALGAMNNGFNTSSLNIPGDNVKNCPEPGIQNYPGSSLPMCIPMSDWIWGVATGMFAIGGLIGALLSNPLSAKFGRRDSMILINATFIIGAALLSTATTSGQFAVGRIFVGIGSGFMTVVISMYIADIAPPRHRGALGSFLQLFMTIGILVIEACGLGLSTAIGWRIVVILTVIPAIIQMICLPLCTRSPRWLISQNRIEEARAALLKLRVGDIEEEFADMIASAQKKNDGSAAEQKIADGNDSAVVANDEENADVEADKGEAKFESEVALSFWDLMTIPVFLKLTICMMIVHSGSQLSGINAVMYYSTTIFQIAFDQQAPYVTVGVGALNVVLTVVSLLLIDRLGRKVLLLISEFGMFIFCVIMCVSIVIGIPALQVVCIMLFVSCYAVGLGVIPFILTAEVYPTYAVGAASSAALVCNWFFNFIIGLIYPTLQAAMGGYVFLIFAGIGLAHGIFTIFFIHETKGKSIETLGRELGWIDVNPAEVRRHKLEKKNNKKAAATH</sequence>
<dbReference type="EMBL" id="JAEPQZ010000014">
    <property type="protein sequence ID" value="KAG2173789.1"/>
    <property type="molecule type" value="Genomic_DNA"/>
</dbReference>
<dbReference type="GO" id="GO:0015149">
    <property type="term" value="F:hexose transmembrane transporter activity"/>
    <property type="evidence" value="ECO:0007669"/>
    <property type="project" value="TreeGrafter"/>
</dbReference>
<feature type="transmembrane region" description="Helical" evidence="7">
    <location>
        <begin position="125"/>
        <end position="146"/>
    </location>
</feature>
<dbReference type="GO" id="GO:0016020">
    <property type="term" value="C:membrane"/>
    <property type="evidence" value="ECO:0007669"/>
    <property type="project" value="UniProtKB-SubCell"/>
</dbReference>
<keyword evidence="3" id="KW-0813">Transport</keyword>
<dbReference type="PANTHER" id="PTHR23503:SF8">
    <property type="entry name" value="FACILITATED GLUCOSE TRANSPORTER PROTEIN 1"/>
    <property type="match status" value="1"/>
</dbReference>
<feature type="transmembrane region" description="Helical" evidence="7">
    <location>
        <begin position="100"/>
        <end position="119"/>
    </location>
</feature>
<feature type="transmembrane region" description="Helical" evidence="7">
    <location>
        <begin position="341"/>
        <end position="363"/>
    </location>
</feature>
<protein>
    <recommendedName>
        <fullName evidence="8">Major facilitator superfamily (MFS) profile domain-containing protein</fullName>
    </recommendedName>
</protein>
<keyword evidence="6 7" id="KW-0472">Membrane</keyword>
<name>A0A8H7PGX3_MORIS</name>
<dbReference type="Proteomes" id="UP000654370">
    <property type="component" value="Unassembled WGS sequence"/>
</dbReference>
<feature type="transmembrane region" description="Helical" evidence="7">
    <location>
        <begin position="370"/>
        <end position="391"/>
    </location>
</feature>
<evidence type="ECO:0000256" key="7">
    <source>
        <dbReference type="SAM" id="Phobius"/>
    </source>
</evidence>
<feature type="transmembrane region" description="Helical" evidence="7">
    <location>
        <begin position="397"/>
        <end position="420"/>
    </location>
</feature>